<comment type="caution">
    <text evidence="8">The sequence shown here is derived from an EMBL/GenBank/DDBJ whole genome shotgun (WGS) entry which is preliminary data.</text>
</comment>
<evidence type="ECO:0000256" key="1">
    <source>
        <dbReference type="ARBA" id="ARBA00010982"/>
    </source>
</evidence>
<keyword evidence="3 5" id="KW-0012">Acyltransferase</keyword>
<evidence type="ECO:0000259" key="6">
    <source>
        <dbReference type="Pfam" id="PF00108"/>
    </source>
</evidence>
<evidence type="ECO:0000256" key="3">
    <source>
        <dbReference type="ARBA" id="ARBA00023315"/>
    </source>
</evidence>
<proteinExistence type="inferred from homology"/>
<dbReference type="PIRSF" id="PIRSF000429">
    <property type="entry name" value="Ac-CoA_Ac_transf"/>
    <property type="match status" value="1"/>
</dbReference>
<evidence type="ECO:0000256" key="4">
    <source>
        <dbReference type="PIRSR" id="PIRSR000429-1"/>
    </source>
</evidence>
<feature type="active site" description="Proton acceptor" evidence="4">
    <location>
        <position position="354"/>
    </location>
</feature>
<feature type="active site" description="Proton acceptor" evidence="4">
    <location>
        <position position="384"/>
    </location>
</feature>
<dbReference type="Pfam" id="PF00108">
    <property type="entry name" value="Thiolase_N"/>
    <property type="match status" value="1"/>
</dbReference>
<evidence type="ECO:0000256" key="5">
    <source>
        <dbReference type="RuleBase" id="RU003557"/>
    </source>
</evidence>
<gene>
    <name evidence="8" type="ORF">HOP12_06935</name>
</gene>
<dbReference type="PANTHER" id="PTHR18919">
    <property type="entry name" value="ACETYL-COA C-ACYLTRANSFERASE"/>
    <property type="match status" value="1"/>
</dbReference>
<dbReference type="InterPro" id="IPR002155">
    <property type="entry name" value="Thiolase"/>
</dbReference>
<feature type="domain" description="Thiolase N-terminal" evidence="6">
    <location>
        <begin position="32"/>
        <end position="264"/>
    </location>
</feature>
<dbReference type="AlphaFoldDB" id="A0A849SDU4"/>
<accession>A0A849SDU4</accession>
<dbReference type="EMBL" id="JABFRW010000077">
    <property type="protein sequence ID" value="NOT33888.1"/>
    <property type="molecule type" value="Genomic_DNA"/>
</dbReference>
<keyword evidence="2 5" id="KW-0808">Transferase</keyword>
<evidence type="ECO:0000256" key="2">
    <source>
        <dbReference type="ARBA" id="ARBA00022679"/>
    </source>
</evidence>
<dbReference type="Gene3D" id="3.40.47.10">
    <property type="match status" value="1"/>
</dbReference>
<evidence type="ECO:0000313" key="9">
    <source>
        <dbReference type="Proteomes" id="UP000580839"/>
    </source>
</evidence>
<feature type="domain" description="Thiolase C-terminal" evidence="7">
    <location>
        <begin position="283"/>
        <end position="396"/>
    </location>
</feature>
<protein>
    <recommendedName>
        <fullName evidence="10">Thiolase family protein</fullName>
    </recommendedName>
</protein>
<organism evidence="8 9">
    <name type="scientific">Eiseniibacteriota bacterium</name>
    <dbReference type="NCBI Taxonomy" id="2212470"/>
    <lineage>
        <taxon>Bacteria</taxon>
        <taxon>Candidatus Eiseniibacteriota</taxon>
    </lineage>
</organism>
<evidence type="ECO:0008006" key="10">
    <source>
        <dbReference type="Google" id="ProtNLM"/>
    </source>
</evidence>
<reference evidence="8 9" key="1">
    <citation type="submission" date="2020-04" db="EMBL/GenBank/DDBJ databases">
        <title>Metagenomic profiling of ammonia- and methane-oxidizing microorganisms in a Dutch drinking water treatment plant.</title>
        <authorList>
            <person name="Poghosyan L."/>
            <person name="Leucker S."/>
        </authorList>
    </citation>
    <scope>NUCLEOTIDE SEQUENCE [LARGE SCALE GENOMIC DNA]</scope>
    <source>
        <strain evidence="8">S-RSF-IL-03</strain>
    </source>
</reference>
<evidence type="ECO:0000259" key="7">
    <source>
        <dbReference type="Pfam" id="PF02803"/>
    </source>
</evidence>
<name>A0A849SDU4_UNCEI</name>
<dbReference type="InterPro" id="IPR020616">
    <property type="entry name" value="Thiolase_N"/>
</dbReference>
<dbReference type="Proteomes" id="UP000580839">
    <property type="component" value="Unassembled WGS sequence"/>
</dbReference>
<feature type="active site" description="Acyl-thioester intermediate" evidence="4">
    <location>
        <position position="96"/>
    </location>
</feature>
<dbReference type="SUPFAM" id="SSF53901">
    <property type="entry name" value="Thiolase-like"/>
    <property type="match status" value="2"/>
</dbReference>
<dbReference type="GO" id="GO:0016747">
    <property type="term" value="F:acyltransferase activity, transferring groups other than amino-acyl groups"/>
    <property type="evidence" value="ECO:0007669"/>
    <property type="project" value="InterPro"/>
</dbReference>
<sequence length="403" mass="43830">MKRAVSMFPDARIPYGTWGSSFFPAWQTSPLAEVNIGQFAGESMARILGLRGVPKAELEYLILGSTIPWHWKFWQAPMVASCMGQRIPGFHIEQACATGLQAVWLAGAEVQGGSNRTVGVLTFDRTSDSPVGVFPERRAHQRTQAIADVWDNFGFDPATGQAMITAAGLTARKYRLDRREVDEVAFVRHQQYFEARESGFLDRVLVPLDLLNVGGRPMGRVDSDVGVRKITLETLRAQRELDTCVTSGTQTHASDGMACLLVTDAAQARKLSKRPEIEIRFIAKAEARAHPSLMPEAPALAVQKLLSRVGFGMDDVAVAKNHNPFAVNDVVFSKVTGYDWHLLNRTGCSLVWGHPQGPTLTRVLIEALEEAVDLGGGRVLIFGCAAGDVGIAALFEVSEGAAS</sequence>
<dbReference type="Pfam" id="PF02803">
    <property type="entry name" value="Thiolase_C"/>
    <property type="match status" value="1"/>
</dbReference>
<dbReference type="PANTHER" id="PTHR18919:SF107">
    <property type="entry name" value="ACETYL-COA ACETYLTRANSFERASE, CYTOSOLIC"/>
    <property type="match status" value="1"/>
</dbReference>
<evidence type="ECO:0000313" key="8">
    <source>
        <dbReference type="EMBL" id="NOT33888.1"/>
    </source>
</evidence>
<comment type="similarity">
    <text evidence="1 5">Belongs to the thiolase-like superfamily. Thiolase family.</text>
</comment>
<dbReference type="InterPro" id="IPR020617">
    <property type="entry name" value="Thiolase_C"/>
</dbReference>
<dbReference type="InterPro" id="IPR016039">
    <property type="entry name" value="Thiolase-like"/>
</dbReference>